<feature type="transmembrane region" description="Helical" evidence="1">
    <location>
        <begin position="246"/>
        <end position="268"/>
    </location>
</feature>
<keyword evidence="1" id="KW-1133">Transmembrane helix</keyword>
<dbReference type="GO" id="GO:0016020">
    <property type="term" value="C:membrane"/>
    <property type="evidence" value="ECO:0007669"/>
    <property type="project" value="TreeGrafter"/>
</dbReference>
<sequence length="380" mass="43686">MLHIRMEYLKTMKQRPRVTFAGKDKNIFFKTLKKRVDRHFKDRGISRHANAQMVVKTIVILAVYTVPFIYLLYFQPPLLPSLVLWLVMGTGMAGVGMTIMHDAIHGAYSSSSVVNKMLGFTLNLVGGSKHNWRLQHNILHHTYTNITHMDDDIADKTVLRFSPHTPLKWYHKLQPVYAFFFYGLLTLYWVTLKDFAQFVLYTRDGVNPNTRFQNIKLLLGIVTMKAAYFIVLLGVPTLIGIPFSHVIFGFLLMHFVAGIILTTVFQLAHSVDETEFPVPDDEGKIQNAWAIHQMETTVNFAPKNRWLSWYLGGLNFQVEHHLFPGICHVHHPEVSEIVRETAREFDITYQEHESLAAALKSHVRYMIRIGKLPSLNDGIG</sequence>
<evidence type="ECO:0000259" key="2">
    <source>
        <dbReference type="Pfam" id="PF00487"/>
    </source>
</evidence>
<protein>
    <submittedName>
        <fullName evidence="3">Acyl-CoA desaturase</fullName>
    </submittedName>
</protein>
<feature type="transmembrane region" description="Helical" evidence="1">
    <location>
        <begin position="53"/>
        <end position="73"/>
    </location>
</feature>
<dbReference type="PIRSF" id="PIRSF015921">
    <property type="entry name" value="FA_sphinglp_des"/>
    <property type="match status" value="1"/>
</dbReference>
<name>A0A8J7RP06_9BACT</name>
<dbReference type="Proteomes" id="UP000673975">
    <property type="component" value="Unassembled WGS sequence"/>
</dbReference>
<feature type="domain" description="Fatty acid desaturase" evidence="2">
    <location>
        <begin position="82"/>
        <end position="351"/>
    </location>
</feature>
<evidence type="ECO:0000313" key="3">
    <source>
        <dbReference type="EMBL" id="MBP3193533.1"/>
    </source>
</evidence>
<evidence type="ECO:0000256" key="1">
    <source>
        <dbReference type="SAM" id="Phobius"/>
    </source>
</evidence>
<dbReference type="GO" id="GO:0008610">
    <property type="term" value="P:lipid biosynthetic process"/>
    <property type="evidence" value="ECO:0007669"/>
    <property type="project" value="UniProtKB-ARBA"/>
</dbReference>
<dbReference type="AlphaFoldDB" id="A0A8J7RP06"/>
<dbReference type="InterPro" id="IPR005804">
    <property type="entry name" value="FA_desaturase_dom"/>
</dbReference>
<comment type="caution">
    <text evidence="3">The sequence shown here is derived from an EMBL/GenBank/DDBJ whole genome shotgun (WGS) entry which is preliminary data.</text>
</comment>
<feature type="transmembrane region" description="Helical" evidence="1">
    <location>
        <begin position="176"/>
        <end position="192"/>
    </location>
</feature>
<organism evidence="3 4">
    <name type="scientific">Natronogracilivirga saccharolytica</name>
    <dbReference type="NCBI Taxonomy" id="2812953"/>
    <lineage>
        <taxon>Bacteria</taxon>
        <taxon>Pseudomonadati</taxon>
        <taxon>Balneolota</taxon>
        <taxon>Balneolia</taxon>
        <taxon>Balneolales</taxon>
        <taxon>Cyclonatronaceae</taxon>
        <taxon>Natronogracilivirga</taxon>
    </lineage>
</organism>
<dbReference type="GO" id="GO:0016717">
    <property type="term" value="F:oxidoreductase activity, acting on paired donors, with oxidation of a pair of donors resulting in the reduction of molecular oxygen to two molecules of water"/>
    <property type="evidence" value="ECO:0007669"/>
    <property type="project" value="TreeGrafter"/>
</dbReference>
<dbReference type="EMBL" id="JAFIDN010000011">
    <property type="protein sequence ID" value="MBP3193533.1"/>
    <property type="molecule type" value="Genomic_DNA"/>
</dbReference>
<reference evidence="3" key="1">
    <citation type="submission" date="2021-02" db="EMBL/GenBank/DDBJ databases">
        <title>Natronogracilivirga saccharolytica gen. nov. sp. nov. a new anaerobic, haloalkiliphilic carbohydrate-fermenting bacterium from soda lake and proposing of Cyclonatronumiaceae fam. nov. in the phylum Balneolaeota.</title>
        <authorList>
            <person name="Zhilina T.N."/>
            <person name="Sorokin D.Y."/>
            <person name="Zavarzina D.G."/>
            <person name="Toshchakov S.V."/>
            <person name="Kublanov I.V."/>
        </authorList>
    </citation>
    <scope>NUCLEOTIDE SEQUENCE</scope>
    <source>
        <strain evidence="3">Z-1702</strain>
    </source>
</reference>
<keyword evidence="1" id="KW-0812">Transmembrane</keyword>
<gene>
    <name evidence="3" type="ORF">NATSA_12730</name>
</gene>
<proteinExistence type="predicted"/>
<evidence type="ECO:0000313" key="4">
    <source>
        <dbReference type="Proteomes" id="UP000673975"/>
    </source>
</evidence>
<dbReference type="InterPro" id="IPR012171">
    <property type="entry name" value="Fatty_acid_desaturase"/>
</dbReference>
<dbReference type="Pfam" id="PF00487">
    <property type="entry name" value="FA_desaturase"/>
    <property type="match status" value="1"/>
</dbReference>
<keyword evidence="1" id="KW-0472">Membrane</keyword>
<feature type="transmembrane region" description="Helical" evidence="1">
    <location>
        <begin position="79"/>
        <end position="100"/>
    </location>
</feature>
<dbReference type="PANTHER" id="PTHR19353:SF19">
    <property type="entry name" value="DELTA(5) FATTY ACID DESATURASE C-RELATED"/>
    <property type="match status" value="1"/>
</dbReference>
<keyword evidence="4" id="KW-1185">Reference proteome</keyword>
<feature type="transmembrane region" description="Helical" evidence="1">
    <location>
        <begin position="217"/>
        <end position="239"/>
    </location>
</feature>
<dbReference type="PANTHER" id="PTHR19353">
    <property type="entry name" value="FATTY ACID DESATURASE 2"/>
    <property type="match status" value="1"/>
</dbReference>
<dbReference type="CDD" id="cd03506">
    <property type="entry name" value="Delta6-FADS-like"/>
    <property type="match status" value="1"/>
</dbReference>
<accession>A0A8J7RP06</accession>